<reference evidence="3 4" key="1">
    <citation type="submission" date="2023-09" db="EMBL/GenBank/DDBJ databases">
        <title>Nesidiocoris tenuis whole genome shotgun sequence.</title>
        <authorList>
            <person name="Shibata T."/>
            <person name="Shimoda M."/>
            <person name="Kobayashi T."/>
            <person name="Uehara T."/>
        </authorList>
    </citation>
    <scope>NUCLEOTIDE SEQUENCE [LARGE SCALE GENOMIC DNA]</scope>
    <source>
        <strain evidence="3 4">Japan</strain>
    </source>
</reference>
<keyword evidence="2" id="KW-0472">Membrane</keyword>
<evidence type="ECO:0000313" key="3">
    <source>
        <dbReference type="EMBL" id="BES91816.1"/>
    </source>
</evidence>
<dbReference type="EMBL" id="AP028911">
    <property type="protein sequence ID" value="BES91816.1"/>
    <property type="molecule type" value="Genomic_DNA"/>
</dbReference>
<feature type="compositionally biased region" description="Polar residues" evidence="1">
    <location>
        <begin position="254"/>
        <end position="264"/>
    </location>
</feature>
<keyword evidence="4" id="KW-1185">Reference proteome</keyword>
<feature type="region of interest" description="Disordered" evidence="1">
    <location>
        <begin position="244"/>
        <end position="272"/>
    </location>
</feature>
<evidence type="ECO:0000256" key="2">
    <source>
        <dbReference type="SAM" id="Phobius"/>
    </source>
</evidence>
<keyword evidence="2" id="KW-0812">Transmembrane</keyword>
<feature type="compositionally biased region" description="Low complexity" evidence="1">
    <location>
        <begin position="328"/>
        <end position="356"/>
    </location>
</feature>
<feature type="transmembrane region" description="Helical" evidence="2">
    <location>
        <begin position="85"/>
        <end position="107"/>
    </location>
</feature>
<accession>A0ABN7ALP3</accession>
<feature type="compositionally biased region" description="Basic and acidic residues" evidence="1">
    <location>
        <begin position="395"/>
        <end position="417"/>
    </location>
</feature>
<feature type="region of interest" description="Disordered" evidence="1">
    <location>
        <begin position="323"/>
        <end position="417"/>
    </location>
</feature>
<gene>
    <name evidence="3" type="ORF">NTJ_04625</name>
</gene>
<evidence type="ECO:0000313" key="4">
    <source>
        <dbReference type="Proteomes" id="UP001307889"/>
    </source>
</evidence>
<keyword evidence="2" id="KW-1133">Transmembrane helix</keyword>
<feature type="compositionally biased region" description="Polar residues" evidence="1">
    <location>
        <begin position="497"/>
        <end position="508"/>
    </location>
</feature>
<feature type="compositionally biased region" description="Polar residues" evidence="1">
    <location>
        <begin position="363"/>
        <end position="382"/>
    </location>
</feature>
<organism evidence="3 4">
    <name type="scientific">Nesidiocoris tenuis</name>
    <dbReference type="NCBI Taxonomy" id="355587"/>
    <lineage>
        <taxon>Eukaryota</taxon>
        <taxon>Metazoa</taxon>
        <taxon>Ecdysozoa</taxon>
        <taxon>Arthropoda</taxon>
        <taxon>Hexapoda</taxon>
        <taxon>Insecta</taxon>
        <taxon>Pterygota</taxon>
        <taxon>Neoptera</taxon>
        <taxon>Paraneoptera</taxon>
        <taxon>Hemiptera</taxon>
        <taxon>Heteroptera</taxon>
        <taxon>Panheteroptera</taxon>
        <taxon>Cimicomorpha</taxon>
        <taxon>Miridae</taxon>
        <taxon>Dicyphina</taxon>
        <taxon>Nesidiocoris</taxon>
    </lineage>
</organism>
<protein>
    <submittedName>
        <fullName evidence="3">Uncharacterized protein</fullName>
    </submittedName>
</protein>
<feature type="region of interest" description="Disordered" evidence="1">
    <location>
        <begin position="488"/>
        <end position="522"/>
    </location>
</feature>
<proteinExistence type="predicted"/>
<dbReference type="Proteomes" id="UP001307889">
    <property type="component" value="Chromosome 3"/>
</dbReference>
<sequence>MVRHGRVPFANPDAVADAYPGGVGDQDGRRFIRNQLTRSCLQYPAQSGRVGRFSLCQEVLGAPPRECRRQPPRIRPVRYVRTAPAAALMSALSAFSLLFLLVVGVVGRPAGDLLAGREFLAMYMRQSRSQVPSYLVENNLVQHPRSAVTLAPLMSRPPQTTVNQERRTTLIDDFLPTTTLNVDVLTSTMQSDDHPTEPPQTSQVVAVSVSSSFKRQKPVFSMAIQEEPTLSAAVQRSHFSVDEGSLTVRKDEPTSNVGSQYTVERSQDGEKTSLVVRQSNGEASSHFSLRQSHNPEIAQQTLQHQRQLSQHQQLVDKHRLQVERHRQQLQQQHDQAVQQHQQEVQRQQEAINQQQHQLEEVSTETTTLQQVSSPDLETNRPQSPLPEQGDLNDGVDERVRISEKPVEEDRREERTSFSVARAREDKSYRPYPKRIEVQEGGRQEERTSFSVGAQKDRGQWQYHHSGRVYGEPEMNYEVDEAVSVQSNGRAHGVQPTVRGNTQPATGSGQLPPGASHGPPPVKSGYVVEGQNFRKYRVEEKTPEGFIVGEYGVVSHDDGSLRGVRYTADSTINPRLIYDALVKFLSLK</sequence>
<evidence type="ECO:0000256" key="1">
    <source>
        <dbReference type="SAM" id="MobiDB-lite"/>
    </source>
</evidence>
<name>A0ABN7ALP3_9HEMI</name>